<feature type="domain" description="Cyclin-like" evidence="4">
    <location>
        <begin position="67"/>
        <end position="139"/>
    </location>
</feature>
<dbReference type="InterPro" id="IPR006671">
    <property type="entry name" value="Cyclin_N"/>
</dbReference>
<dbReference type="InterPro" id="IPR013763">
    <property type="entry name" value="Cyclin-like_dom"/>
</dbReference>
<gene>
    <name evidence="5" type="ORF">IFM89_027557</name>
</gene>
<evidence type="ECO:0000256" key="2">
    <source>
        <dbReference type="ARBA" id="ARBA00023306"/>
    </source>
</evidence>
<dbReference type="SUPFAM" id="SSF47954">
    <property type="entry name" value="Cyclin-like"/>
    <property type="match status" value="1"/>
</dbReference>
<evidence type="ECO:0000256" key="3">
    <source>
        <dbReference type="RuleBase" id="RU000383"/>
    </source>
</evidence>
<dbReference type="GO" id="GO:0051301">
    <property type="term" value="P:cell division"/>
    <property type="evidence" value="ECO:0007669"/>
    <property type="project" value="UniProtKB-KW"/>
</dbReference>
<evidence type="ECO:0000313" key="5">
    <source>
        <dbReference type="EMBL" id="KAF9602428.1"/>
    </source>
</evidence>
<dbReference type="AlphaFoldDB" id="A0A835HSJ4"/>
<dbReference type="InterPro" id="IPR036915">
    <property type="entry name" value="Cyclin-like_sf"/>
</dbReference>
<dbReference type="Pfam" id="PF00134">
    <property type="entry name" value="Cyclin_N"/>
    <property type="match status" value="1"/>
</dbReference>
<dbReference type="Gene3D" id="1.10.472.10">
    <property type="entry name" value="Cyclin-like"/>
    <property type="match status" value="1"/>
</dbReference>
<dbReference type="InterPro" id="IPR039361">
    <property type="entry name" value="Cyclin"/>
</dbReference>
<keyword evidence="6" id="KW-1185">Reference proteome</keyword>
<keyword evidence="1" id="KW-0132">Cell division</keyword>
<dbReference type="FunFam" id="1.10.472.10:FF:000154">
    <property type="entry name" value="Cyclin-B1-4"/>
    <property type="match status" value="1"/>
</dbReference>
<evidence type="ECO:0000256" key="1">
    <source>
        <dbReference type="ARBA" id="ARBA00022618"/>
    </source>
</evidence>
<dbReference type="SMART" id="SM00385">
    <property type="entry name" value="CYCLIN"/>
    <property type="match status" value="1"/>
</dbReference>
<organism evidence="5 6">
    <name type="scientific">Coptis chinensis</name>
    <dbReference type="NCBI Taxonomy" id="261450"/>
    <lineage>
        <taxon>Eukaryota</taxon>
        <taxon>Viridiplantae</taxon>
        <taxon>Streptophyta</taxon>
        <taxon>Embryophyta</taxon>
        <taxon>Tracheophyta</taxon>
        <taxon>Spermatophyta</taxon>
        <taxon>Magnoliopsida</taxon>
        <taxon>Ranunculales</taxon>
        <taxon>Ranunculaceae</taxon>
        <taxon>Coptidoideae</taxon>
        <taxon>Coptis</taxon>
    </lineage>
</organism>
<protein>
    <recommendedName>
        <fullName evidence="4">Cyclin-like domain-containing protein</fullName>
    </recommendedName>
</protein>
<name>A0A835HSJ4_9MAGN</name>
<keyword evidence="3" id="KW-0195">Cyclin</keyword>
<dbReference type="Proteomes" id="UP000631114">
    <property type="component" value="Unassembled WGS sequence"/>
</dbReference>
<comment type="similarity">
    <text evidence="3">Belongs to the cyclin family.</text>
</comment>
<evidence type="ECO:0000259" key="4">
    <source>
        <dbReference type="SMART" id="SM00385"/>
    </source>
</evidence>
<comment type="caution">
    <text evidence="5">The sequence shown here is derived from an EMBL/GenBank/DDBJ whole genome shotgun (WGS) entry which is preliminary data.</text>
</comment>
<accession>A0A835HSJ4</accession>
<proteinExistence type="inferred from homology"/>
<evidence type="ECO:0000313" key="6">
    <source>
        <dbReference type="Proteomes" id="UP000631114"/>
    </source>
</evidence>
<dbReference type="PANTHER" id="PTHR10177">
    <property type="entry name" value="CYCLINS"/>
    <property type="match status" value="1"/>
</dbReference>
<keyword evidence="2" id="KW-0131">Cell cycle</keyword>
<sequence length="139" mass="16484">MRIRDIKAHCNEQITDMMINNGDEVVDGPIVGKEVAARRKVAQRMFFVRPKPEKHEINEKMRDILVEWLIEVYNKFELMHETLYLTVHMVDWYLSMRSVSRKILQLIGMSSMLIASKYEEIWAPEVNDFVCIAAKHRYL</sequence>
<dbReference type="OrthoDB" id="1934866at2759"/>
<reference evidence="5 6" key="1">
    <citation type="submission" date="2020-10" db="EMBL/GenBank/DDBJ databases">
        <title>The Coptis chinensis genome and diversification of protoberbering-type alkaloids.</title>
        <authorList>
            <person name="Wang B."/>
            <person name="Shu S."/>
            <person name="Song C."/>
            <person name="Liu Y."/>
        </authorList>
    </citation>
    <scope>NUCLEOTIDE SEQUENCE [LARGE SCALE GENOMIC DNA]</scope>
    <source>
        <strain evidence="5">HL-2020</strain>
        <tissue evidence="5">Leaf</tissue>
    </source>
</reference>
<dbReference type="EMBL" id="JADFTS010000006">
    <property type="protein sequence ID" value="KAF9602428.1"/>
    <property type="molecule type" value="Genomic_DNA"/>
</dbReference>